<keyword evidence="2" id="KW-1185">Reference proteome</keyword>
<evidence type="ECO:0000313" key="1">
    <source>
        <dbReference type="EMBL" id="KAK2869726.1"/>
    </source>
</evidence>
<protein>
    <submittedName>
        <fullName evidence="1">Uncharacterized protein</fullName>
    </submittedName>
</protein>
<accession>A0AA88P3L1</accession>
<gene>
    <name evidence="1" type="ORF">Q8A67_024118</name>
</gene>
<evidence type="ECO:0000313" key="2">
    <source>
        <dbReference type="Proteomes" id="UP001187343"/>
    </source>
</evidence>
<name>A0AA88P3L1_9TELE</name>
<reference evidence="1" key="1">
    <citation type="submission" date="2023-08" db="EMBL/GenBank/DDBJ databases">
        <title>Chromosome-level Genome Assembly of mud carp (Cirrhinus molitorella).</title>
        <authorList>
            <person name="Liu H."/>
        </authorList>
    </citation>
    <scope>NUCLEOTIDE SEQUENCE</scope>
    <source>
        <strain evidence="1">Prfri</strain>
        <tissue evidence="1">Muscle</tissue>
    </source>
</reference>
<dbReference type="Proteomes" id="UP001187343">
    <property type="component" value="Unassembled WGS sequence"/>
</dbReference>
<dbReference type="AlphaFoldDB" id="A0AA88P3L1"/>
<proteinExistence type="predicted"/>
<sequence>MSNVVKSAAQWCPSVDMNALQPELSRFIQSGPRRTSAQLLTFSVRSSLHTTHKHSRYAAVRPQLTEDDVTLGHTVGRFITNKQSLV</sequence>
<organism evidence="1 2">
    <name type="scientific">Cirrhinus molitorella</name>
    <name type="common">mud carp</name>
    <dbReference type="NCBI Taxonomy" id="172907"/>
    <lineage>
        <taxon>Eukaryota</taxon>
        <taxon>Metazoa</taxon>
        <taxon>Chordata</taxon>
        <taxon>Craniata</taxon>
        <taxon>Vertebrata</taxon>
        <taxon>Euteleostomi</taxon>
        <taxon>Actinopterygii</taxon>
        <taxon>Neopterygii</taxon>
        <taxon>Teleostei</taxon>
        <taxon>Ostariophysi</taxon>
        <taxon>Cypriniformes</taxon>
        <taxon>Cyprinidae</taxon>
        <taxon>Labeoninae</taxon>
        <taxon>Labeonini</taxon>
        <taxon>Cirrhinus</taxon>
    </lineage>
</organism>
<dbReference type="EMBL" id="JAUYZG010000024">
    <property type="protein sequence ID" value="KAK2869726.1"/>
    <property type="molecule type" value="Genomic_DNA"/>
</dbReference>
<comment type="caution">
    <text evidence="1">The sequence shown here is derived from an EMBL/GenBank/DDBJ whole genome shotgun (WGS) entry which is preliminary data.</text>
</comment>